<dbReference type="PANTHER" id="PTHR30304:SF0">
    <property type="entry name" value="D-TAGATOSE-1,6-BISPHOSPHATE ALDOLASE SUBUNIT GATY-RELATED"/>
    <property type="match status" value="1"/>
</dbReference>
<dbReference type="InterPro" id="IPR006412">
    <property type="entry name" value="Fruct_bisP_Calv"/>
</dbReference>
<protein>
    <recommendedName>
        <fullName evidence="15">Fructose-1,6-bisphosphate aldolase</fullName>
        <shortName evidence="15">FBP aldolase</shortName>
        <ecNumber evidence="15">4.1.2.13</ecNumber>
    </recommendedName>
</protein>
<dbReference type="InterPro" id="IPR013785">
    <property type="entry name" value="Aldolase_TIM"/>
</dbReference>
<comment type="catalytic activity">
    <reaction evidence="1 15">
        <text>beta-D-fructose 1,6-bisphosphate = D-glyceraldehyde 3-phosphate + dihydroxyacetone phosphate</text>
        <dbReference type="Rhea" id="RHEA:14729"/>
        <dbReference type="ChEBI" id="CHEBI:32966"/>
        <dbReference type="ChEBI" id="CHEBI:57642"/>
        <dbReference type="ChEBI" id="CHEBI:59776"/>
        <dbReference type="EC" id="4.1.2.13"/>
    </reaction>
</comment>
<feature type="binding site" evidence="14">
    <location>
        <position position="105"/>
    </location>
    <ligand>
        <name>Zn(2+)</name>
        <dbReference type="ChEBI" id="CHEBI:29105"/>
        <label>2</label>
    </ligand>
</feature>
<comment type="caution">
    <text evidence="16">The sequence shown here is derived from an EMBL/GenBank/DDBJ whole genome shotgun (WGS) entry which is preliminary data.</text>
</comment>
<dbReference type="AlphaFoldDB" id="A0A2A6LW04"/>
<dbReference type="Pfam" id="PF01116">
    <property type="entry name" value="F_bP_aldolase"/>
    <property type="match status" value="1"/>
</dbReference>
<dbReference type="Proteomes" id="UP000220353">
    <property type="component" value="Unassembled WGS sequence"/>
</dbReference>
<comment type="subunit">
    <text evidence="6">Homodimer.</text>
</comment>
<sequence length="349" mass="38114">MARITLRQLLDDAAEHGYGVPAFNINNMEQALAIMEAAHDTDSPVILQASRGARAYVNDIMLKHMMDAVNEIYPHIPVCVHLDHGNEPSSCITAIQYGFTSVMMDGSIHADGKTPADWDYNVNVTRSVSETAHWAGVSVEGELGVLGSLETGMGEAEDGHGAEGKLDRHQLLTDPDEAAKFVAETKVDALAVAMGTSHGAYKFSRRPDGEVLAMDVIEAIHRKLPNTHLVMHGSSSVPEELQEIINGFGGRMKPTWGVPLEEIQRGIRHGVRKINIDTDCRMAMTGQVRKVLAEDPTEFDPRKYLKPAMMALSKLCRERFEAFGTAGRANGITAIPLAEMAKRYRAGSL</sequence>
<dbReference type="FunFam" id="3.20.20.70:FF:000111">
    <property type="entry name" value="Fructose-1,6-bisphosphate aldolase"/>
    <property type="match status" value="1"/>
</dbReference>
<evidence type="ECO:0000256" key="9">
    <source>
        <dbReference type="ARBA" id="ARBA00022833"/>
    </source>
</evidence>
<evidence type="ECO:0000256" key="7">
    <source>
        <dbReference type="ARBA" id="ARBA00022567"/>
    </source>
</evidence>
<keyword evidence="9 14" id="KW-0862">Zinc</keyword>
<feature type="binding site" evidence="14">
    <location>
        <position position="84"/>
    </location>
    <ligand>
        <name>Zn(2+)</name>
        <dbReference type="ChEBI" id="CHEBI:29105"/>
        <label>1</label>
        <note>catalytic</note>
    </ligand>
</feature>
<dbReference type="SUPFAM" id="SSF51569">
    <property type="entry name" value="Aldolase"/>
    <property type="match status" value="1"/>
</dbReference>
<feature type="binding site" evidence="13">
    <location>
        <begin position="233"/>
        <end position="235"/>
    </location>
    <ligand>
        <name>dihydroxyacetone phosphate</name>
        <dbReference type="ChEBI" id="CHEBI:57642"/>
    </ligand>
</feature>
<comment type="pathway">
    <text evidence="4">Carbohydrate biosynthesis; Calvin cycle.</text>
</comment>
<feature type="binding site" evidence="13">
    <location>
        <position position="199"/>
    </location>
    <ligand>
        <name>dihydroxyacetone phosphate</name>
        <dbReference type="ChEBI" id="CHEBI:57642"/>
    </ligand>
</feature>
<proteinExistence type="inferred from homology"/>
<evidence type="ECO:0000256" key="12">
    <source>
        <dbReference type="PIRSR" id="PIRSR001359-1"/>
    </source>
</evidence>
<dbReference type="CDD" id="cd00947">
    <property type="entry name" value="TBP_aldolase_IIB"/>
    <property type="match status" value="1"/>
</dbReference>
<comment type="function">
    <text evidence="2 15">Catalyzes the aldol condensation of dihydroxyacetone phosphate (DHAP or glycerone-phosphate) with glyceraldehyde 3-phosphate (G3P) to form fructose 1,6-bisphosphate (FBP) in gluconeogenesis and the reverse reaction in glycolysis.</text>
</comment>
<dbReference type="Gene3D" id="3.20.20.70">
    <property type="entry name" value="Aldolase class I"/>
    <property type="match status" value="1"/>
</dbReference>
<dbReference type="GO" id="GO:0004332">
    <property type="term" value="F:fructose-bisphosphate aldolase activity"/>
    <property type="evidence" value="ECO:0007669"/>
    <property type="project" value="UniProtKB-EC"/>
</dbReference>
<keyword evidence="8 14" id="KW-0479">Metal-binding</keyword>
<comment type="similarity">
    <text evidence="5 15">Belongs to the class II fructose-bisphosphate aldolase family.</text>
</comment>
<keyword evidence="10 15" id="KW-0324">Glycolysis</keyword>
<evidence type="ECO:0000256" key="2">
    <source>
        <dbReference type="ARBA" id="ARBA00002181"/>
    </source>
</evidence>
<evidence type="ECO:0000256" key="4">
    <source>
        <dbReference type="ARBA" id="ARBA00005215"/>
    </source>
</evidence>
<evidence type="ECO:0000256" key="1">
    <source>
        <dbReference type="ARBA" id="ARBA00000441"/>
    </source>
</evidence>
<evidence type="ECO:0000256" key="14">
    <source>
        <dbReference type="PIRSR" id="PIRSR001359-3"/>
    </source>
</evidence>
<dbReference type="GO" id="GO:0008270">
    <property type="term" value="F:zinc ion binding"/>
    <property type="evidence" value="ECO:0007669"/>
    <property type="project" value="InterPro"/>
</dbReference>
<keyword evidence="7" id="KW-0113">Calvin cycle</keyword>
<evidence type="ECO:0000256" key="6">
    <source>
        <dbReference type="ARBA" id="ARBA00011738"/>
    </source>
</evidence>
<dbReference type="PANTHER" id="PTHR30304">
    <property type="entry name" value="D-TAGATOSE-1,6-BISPHOSPHATE ALDOLASE"/>
    <property type="match status" value="1"/>
</dbReference>
<comment type="pathway">
    <text evidence="3 15">Carbohydrate degradation; glycolysis; D-glyceraldehyde 3-phosphate and glycerone phosphate from D-glucose: step 4/4.</text>
</comment>
<dbReference type="PROSITE" id="PS00806">
    <property type="entry name" value="ALDOLASE_CLASS_II_2"/>
    <property type="match status" value="1"/>
</dbReference>
<feature type="binding site" evidence="14">
    <location>
        <position position="198"/>
    </location>
    <ligand>
        <name>Zn(2+)</name>
        <dbReference type="ChEBI" id="CHEBI:29105"/>
        <label>1</label>
        <note>catalytic</note>
    </ligand>
</feature>
<reference evidence="16 17" key="1">
    <citation type="submission" date="2017-09" db="EMBL/GenBank/DDBJ databases">
        <title>Comparative genomics of rhizobia isolated from Phaseolus vulgaris in China.</title>
        <authorList>
            <person name="Tong W."/>
        </authorList>
    </citation>
    <scope>NUCLEOTIDE SEQUENCE [LARGE SCALE GENOMIC DNA]</scope>
    <source>
        <strain evidence="16 17">PCH1</strain>
    </source>
</reference>
<feature type="binding site" evidence="14">
    <location>
        <position position="142"/>
    </location>
    <ligand>
        <name>Zn(2+)</name>
        <dbReference type="ChEBI" id="CHEBI:29105"/>
        <label>2</label>
    </ligand>
</feature>
<keyword evidence="11 15" id="KW-0456">Lyase</keyword>
<dbReference type="EMBL" id="NWTC01000012">
    <property type="protein sequence ID" value="PDT46585.1"/>
    <property type="molecule type" value="Genomic_DNA"/>
</dbReference>
<feature type="binding site" evidence="13">
    <location>
        <begin position="275"/>
        <end position="278"/>
    </location>
    <ligand>
        <name>dihydroxyacetone phosphate</name>
        <dbReference type="ChEBI" id="CHEBI:57642"/>
    </ligand>
</feature>
<evidence type="ECO:0000256" key="8">
    <source>
        <dbReference type="ARBA" id="ARBA00022723"/>
    </source>
</evidence>
<dbReference type="NCBIfam" id="TIGR01521">
    <property type="entry name" value="FruBisAldo_II_B"/>
    <property type="match status" value="1"/>
</dbReference>
<comment type="cofactor">
    <cofactor evidence="14">
        <name>Zn(2+)</name>
        <dbReference type="ChEBI" id="CHEBI:29105"/>
    </cofactor>
    <text evidence="14">Binds 2 Zn(2+) ions per subunit. One is catalytic and the other provides a structural contribution.</text>
</comment>
<dbReference type="PROSITE" id="PS00602">
    <property type="entry name" value="ALDOLASE_CLASS_II_1"/>
    <property type="match status" value="1"/>
</dbReference>
<dbReference type="InterPro" id="IPR000771">
    <property type="entry name" value="FBA_II"/>
</dbReference>
<evidence type="ECO:0000256" key="10">
    <source>
        <dbReference type="ARBA" id="ARBA00023152"/>
    </source>
</evidence>
<name>A0A2A6LW04_RHIFR</name>
<dbReference type="EC" id="4.1.2.13" evidence="15"/>
<dbReference type="RefSeq" id="WP_097587089.1">
    <property type="nucleotide sequence ID" value="NZ_NWTC01000012.1"/>
</dbReference>
<evidence type="ECO:0000313" key="17">
    <source>
        <dbReference type="Proteomes" id="UP000220353"/>
    </source>
</evidence>
<comment type="cofactor">
    <cofactor evidence="15">
        <name>Zn(2+)</name>
        <dbReference type="ChEBI" id="CHEBI:29105"/>
    </cofactor>
    <text evidence="15">One is catalytic and the other provides a structural contribution.</text>
</comment>
<accession>A0A2A6LW04</accession>
<dbReference type="NCBIfam" id="TIGR00167">
    <property type="entry name" value="cbbA"/>
    <property type="match status" value="1"/>
</dbReference>
<dbReference type="PIRSF" id="PIRSF001359">
    <property type="entry name" value="F_bP_aldolase_II"/>
    <property type="match status" value="1"/>
</dbReference>
<dbReference type="GO" id="GO:0006096">
    <property type="term" value="P:glycolytic process"/>
    <property type="evidence" value="ECO:0007669"/>
    <property type="project" value="UniProtKB-UniPathway"/>
</dbReference>
<organism evidence="16 17">
    <name type="scientific">Rhizobium fredii</name>
    <name type="common">Sinorhizobium fredii</name>
    <dbReference type="NCBI Taxonomy" id="380"/>
    <lineage>
        <taxon>Bacteria</taxon>
        <taxon>Pseudomonadati</taxon>
        <taxon>Pseudomonadota</taxon>
        <taxon>Alphaproteobacteria</taxon>
        <taxon>Hyphomicrobiales</taxon>
        <taxon>Rhizobiaceae</taxon>
        <taxon>Sinorhizobium/Ensifer group</taxon>
        <taxon>Sinorhizobium</taxon>
    </lineage>
</organism>
<feature type="binding site" evidence="14">
    <location>
        <position position="232"/>
    </location>
    <ligand>
        <name>Zn(2+)</name>
        <dbReference type="ChEBI" id="CHEBI:29105"/>
        <label>1</label>
        <note>catalytic</note>
    </ligand>
</feature>
<dbReference type="GO" id="GO:0019253">
    <property type="term" value="P:reductive pentose-phosphate cycle"/>
    <property type="evidence" value="ECO:0007669"/>
    <property type="project" value="UniProtKB-UniPathway"/>
</dbReference>
<dbReference type="UniPathway" id="UPA00109">
    <property type="reaction ID" value="UER00183"/>
</dbReference>
<dbReference type="InterPro" id="IPR050246">
    <property type="entry name" value="Class_II_FBP_aldolase"/>
</dbReference>
<gene>
    <name evidence="16" type="ORF">CO661_16865</name>
</gene>
<evidence type="ECO:0000256" key="13">
    <source>
        <dbReference type="PIRSR" id="PIRSR001359-2"/>
    </source>
</evidence>
<evidence type="ECO:0000256" key="15">
    <source>
        <dbReference type="RuleBase" id="RU365019"/>
    </source>
</evidence>
<evidence type="ECO:0000256" key="3">
    <source>
        <dbReference type="ARBA" id="ARBA00004714"/>
    </source>
</evidence>
<dbReference type="UniPathway" id="UPA00116"/>
<evidence type="ECO:0000256" key="5">
    <source>
        <dbReference type="ARBA" id="ARBA00005812"/>
    </source>
</evidence>
<evidence type="ECO:0000256" key="11">
    <source>
        <dbReference type="ARBA" id="ARBA00023239"/>
    </source>
</evidence>
<feature type="active site" description="Proton donor" evidence="12">
    <location>
        <position position="83"/>
    </location>
</feature>
<evidence type="ECO:0000313" key="16">
    <source>
        <dbReference type="EMBL" id="PDT46585.1"/>
    </source>
</evidence>